<dbReference type="EMBL" id="CP009286">
    <property type="protein sequence ID" value="AIQ64192.1"/>
    <property type="molecule type" value="Genomic_DNA"/>
</dbReference>
<keyword evidence="7" id="KW-0479">Metal-binding</keyword>
<evidence type="ECO:0000256" key="6">
    <source>
        <dbReference type="ARBA" id="ARBA00022670"/>
    </source>
</evidence>
<evidence type="ECO:0000256" key="3">
    <source>
        <dbReference type="ARBA" id="ARBA00001947"/>
    </source>
</evidence>
<keyword evidence="6" id="KW-0645">Protease</keyword>
<evidence type="ECO:0000256" key="7">
    <source>
        <dbReference type="ARBA" id="ARBA00022723"/>
    </source>
</evidence>
<dbReference type="PANTHER" id="PTHR34448:SF3">
    <property type="entry name" value="AMINOPEPTIDASE AMPS"/>
    <property type="match status" value="1"/>
</dbReference>
<dbReference type="STRING" id="169760.PSTEL_14995"/>
<dbReference type="KEGG" id="pste:PSTEL_14995"/>
<dbReference type="OrthoDB" id="9803993at2"/>
<dbReference type="MEROPS" id="M29.002"/>
<keyword evidence="5" id="KW-0031">Aminopeptidase</keyword>
<dbReference type="InterPro" id="IPR052170">
    <property type="entry name" value="M29_Exopeptidase"/>
</dbReference>
<sequence>MEFKQKLENYALLAVKIGVNIQPGQKLVINADIAAAELVRLVVRNAYESGATLVKVNWNDEVVTRTRYDLAPEESFLEPPTRHAEEMEELALNNACFLTIISADPDLLKGVDPARVANNQRVTAKAMAGYRKQLMGNHASWSGIAFPSASWAAKVFPDAPENEQVSLLWDAIFRAVRADQEDPLEAWQLHLDGLKRRCDRLNARKYRKLHYTAPGTDLTLELPEGHIWCQAGAVNGRGVPFLANIPTEEVFTVAHRDGTNGTVSSTKPLSYAGNVIDRFTLTFKDGKVTDYTAEIGQDQLEKLFAMDEGARSLGEVALVPHRSPISESGILFFTTLFDENASCHLALGASYPFTLEGGTAMTKEELVERGMNQSLIHVDFMMGSPEMNIDGITEDGSVEPIFVGGGWAD</sequence>
<dbReference type="GO" id="GO:0008237">
    <property type="term" value="F:metallopeptidase activity"/>
    <property type="evidence" value="ECO:0007669"/>
    <property type="project" value="UniProtKB-KW"/>
</dbReference>
<dbReference type="HOGENOM" id="CLU_054346_1_0_9"/>
<dbReference type="SUPFAM" id="SSF144052">
    <property type="entry name" value="Thermophilic metalloprotease-like"/>
    <property type="match status" value="1"/>
</dbReference>
<evidence type="ECO:0000313" key="10">
    <source>
        <dbReference type="EMBL" id="AIQ64192.1"/>
    </source>
</evidence>
<evidence type="ECO:0000256" key="9">
    <source>
        <dbReference type="ARBA" id="ARBA00023049"/>
    </source>
</evidence>
<dbReference type="AlphaFoldDB" id="A0A089LTE2"/>
<evidence type="ECO:0000256" key="1">
    <source>
        <dbReference type="ARBA" id="ARBA00001941"/>
    </source>
</evidence>
<dbReference type="RefSeq" id="WP_038696274.1">
    <property type="nucleotide sequence ID" value="NZ_CP009286.1"/>
</dbReference>
<dbReference type="Proteomes" id="UP000029507">
    <property type="component" value="Chromosome"/>
</dbReference>
<dbReference type="PANTHER" id="PTHR34448">
    <property type="entry name" value="AMINOPEPTIDASE"/>
    <property type="match status" value="1"/>
</dbReference>
<dbReference type="GO" id="GO:0004177">
    <property type="term" value="F:aminopeptidase activity"/>
    <property type="evidence" value="ECO:0007669"/>
    <property type="project" value="UniProtKB-KW"/>
</dbReference>
<comment type="cofactor">
    <cofactor evidence="1">
        <name>Co(2+)</name>
        <dbReference type="ChEBI" id="CHEBI:48828"/>
    </cofactor>
</comment>
<dbReference type="InterPro" id="IPR035097">
    <property type="entry name" value="M29_N-terminal"/>
</dbReference>
<evidence type="ECO:0000256" key="2">
    <source>
        <dbReference type="ARBA" id="ARBA00001946"/>
    </source>
</evidence>
<comment type="cofactor">
    <cofactor evidence="2">
        <name>Mg(2+)</name>
        <dbReference type="ChEBI" id="CHEBI:18420"/>
    </cofactor>
</comment>
<dbReference type="GO" id="GO:0046872">
    <property type="term" value="F:metal ion binding"/>
    <property type="evidence" value="ECO:0007669"/>
    <property type="project" value="UniProtKB-KW"/>
</dbReference>
<comment type="cofactor">
    <cofactor evidence="3">
        <name>Zn(2+)</name>
        <dbReference type="ChEBI" id="CHEBI:29105"/>
    </cofactor>
</comment>
<reference evidence="10 11" key="1">
    <citation type="submission" date="2014-08" db="EMBL/GenBank/DDBJ databases">
        <title>Comparative genomics of the Paenibacillus odorifer group.</title>
        <authorList>
            <person name="den Bakker H.C."/>
            <person name="Tsai Y.-C."/>
            <person name="Martin N."/>
            <person name="Korlach J."/>
            <person name="Wiedmann M."/>
        </authorList>
    </citation>
    <scope>NUCLEOTIDE SEQUENCE [LARGE SCALE GENOMIC DNA]</scope>
    <source>
        <strain evidence="10 11">DSM 14472</strain>
    </source>
</reference>
<organism evidence="10 11">
    <name type="scientific">Paenibacillus stellifer</name>
    <dbReference type="NCBI Taxonomy" id="169760"/>
    <lineage>
        <taxon>Bacteria</taxon>
        <taxon>Bacillati</taxon>
        <taxon>Bacillota</taxon>
        <taxon>Bacilli</taxon>
        <taxon>Bacillales</taxon>
        <taxon>Paenibacillaceae</taxon>
        <taxon>Paenibacillus</taxon>
    </lineage>
</organism>
<dbReference type="InterPro" id="IPR000787">
    <property type="entry name" value="Peptidase_M29"/>
</dbReference>
<gene>
    <name evidence="10" type="ORF">PSTEL_14995</name>
</gene>
<evidence type="ECO:0000256" key="4">
    <source>
        <dbReference type="ARBA" id="ARBA00008236"/>
    </source>
</evidence>
<evidence type="ECO:0000256" key="8">
    <source>
        <dbReference type="ARBA" id="ARBA00022801"/>
    </source>
</evidence>
<evidence type="ECO:0000313" key="11">
    <source>
        <dbReference type="Proteomes" id="UP000029507"/>
    </source>
</evidence>
<keyword evidence="9" id="KW-0482">Metalloprotease</keyword>
<proteinExistence type="inferred from homology"/>
<keyword evidence="8" id="KW-0378">Hydrolase</keyword>
<dbReference type="Gene3D" id="3.40.1830.10">
    <property type="entry name" value="Thermophilic metalloprotease (M29)"/>
    <property type="match status" value="1"/>
</dbReference>
<name>A0A089LTE2_9BACL</name>
<evidence type="ECO:0000256" key="5">
    <source>
        <dbReference type="ARBA" id="ARBA00022438"/>
    </source>
</evidence>
<keyword evidence="11" id="KW-1185">Reference proteome</keyword>
<dbReference type="PRINTS" id="PR00919">
    <property type="entry name" value="THERMOPTASE"/>
</dbReference>
<dbReference type="Pfam" id="PF02073">
    <property type="entry name" value="Peptidase_M29"/>
    <property type="match status" value="1"/>
</dbReference>
<protein>
    <submittedName>
        <fullName evidence="10">Peptidase M29</fullName>
    </submittedName>
</protein>
<dbReference type="GO" id="GO:0006508">
    <property type="term" value="P:proteolysis"/>
    <property type="evidence" value="ECO:0007669"/>
    <property type="project" value="UniProtKB-KW"/>
</dbReference>
<accession>A0A089LTE2</accession>
<comment type="similarity">
    <text evidence="4">Belongs to the peptidase M29 family.</text>
</comment>